<sequence length="162" mass="18426">MEEALKHSDPNEILLESYGEKLQTLSQSESQSVYVYTMLTDWVTKLIIAQMADWKVTPVGHVLCCEKEVSETLGYDTDDGSIVVPEPLEWFTRVSWIECRVVNDTLLLKKLISFQCFWIQLTITPELSDLLLSRKSLAFRVANIDGNVNEVPLYHASLSARS</sequence>
<gene>
    <name evidence="1" type="ORF">HBH39_18670</name>
</gene>
<evidence type="ECO:0000313" key="2">
    <source>
        <dbReference type="Proteomes" id="UP000502608"/>
    </source>
</evidence>
<name>A0A6G9QRT0_9GAMM</name>
<evidence type="ECO:0000313" key="1">
    <source>
        <dbReference type="EMBL" id="QIR16501.1"/>
    </source>
</evidence>
<geneLocation type="plasmid" evidence="1 2">
    <name>pPN3F2_2</name>
</geneLocation>
<reference evidence="1 2" key="1">
    <citation type="submission" date="2020-03" db="EMBL/GenBank/DDBJ databases">
        <title>Complete genome sequence of Shewanella sp.</title>
        <authorList>
            <person name="Kim Y.-S."/>
            <person name="Kim S.-J."/>
            <person name="Jung H.-K."/>
            <person name="Kim K.-H."/>
        </authorList>
    </citation>
    <scope>NUCLEOTIDE SEQUENCE [LARGE SCALE GENOMIC DNA]</scope>
    <source>
        <strain evidence="1 2">PN3F2</strain>
        <plasmid evidence="1 2">pPN3F2_2</plasmid>
    </source>
</reference>
<dbReference type="KEGG" id="saes:HBH39_18670"/>
<dbReference type="EMBL" id="CP050315">
    <property type="protein sequence ID" value="QIR16501.1"/>
    <property type="molecule type" value="Genomic_DNA"/>
</dbReference>
<dbReference type="Proteomes" id="UP000502608">
    <property type="component" value="Plasmid pPN3F2_2"/>
</dbReference>
<protein>
    <submittedName>
        <fullName evidence="1">Uncharacterized protein</fullName>
    </submittedName>
</protein>
<organism evidence="1 2">
    <name type="scientific">Shewanella aestuarii</name>
    <dbReference type="NCBI Taxonomy" id="1028752"/>
    <lineage>
        <taxon>Bacteria</taxon>
        <taxon>Pseudomonadati</taxon>
        <taxon>Pseudomonadota</taxon>
        <taxon>Gammaproteobacteria</taxon>
        <taxon>Alteromonadales</taxon>
        <taxon>Shewanellaceae</taxon>
        <taxon>Shewanella</taxon>
    </lineage>
</organism>
<dbReference type="RefSeq" id="WP_167680329.1">
    <property type="nucleotide sequence ID" value="NZ_CP050315.1"/>
</dbReference>
<dbReference type="AlphaFoldDB" id="A0A6G9QRT0"/>
<keyword evidence="1" id="KW-0614">Plasmid</keyword>
<accession>A0A6G9QRT0</accession>
<proteinExistence type="predicted"/>
<keyword evidence="2" id="KW-1185">Reference proteome</keyword>